<feature type="compositionally biased region" description="Pro residues" evidence="1">
    <location>
        <begin position="162"/>
        <end position="176"/>
    </location>
</feature>
<sequence length="176" mass="19854">MLTGATTFRLVDTAVVAADPPLVERFLLDPGCLRRWNPIPERNYQVSTAVLQLGTSIESTVRVGPLRFGFVNIVSDHVPGRRLGMRTTRGLVDLLVTITWEQVEGGTRIEKVVDGRFTESKAWLWPLLEPAARRSARNALETLRRMIETDDYEFTVPSQLTPHPPRCPLESPPDFF</sequence>
<dbReference type="InterPro" id="IPR019587">
    <property type="entry name" value="Polyketide_cyclase/dehydratase"/>
</dbReference>
<protein>
    <recommendedName>
        <fullName evidence="4">Polyketide cyclase</fullName>
    </recommendedName>
</protein>
<accession>A0A0W8IMS2</accession>
<dbReference type="SUPFAM" id="SSF55961">
    <property type="entry name" value="Bet v1-like"/>
    <property type="match status" value="1"/>
</dbReference>
<evidence type="ECO:0000313" key="2">
    <source>
        <dbReference type="EMBL" id="KUG61310.1"/>
    </source>
</evidence>
<dbReference type="InterPro" id="IPR023393">
    <property type="entry name" value="START-like_dom_sf"/>
</dbReference>
<organism evidence="2 3">
    <name type="scientific">Kocuria rosea subsp. polaris</name>
    <dbReference type="NCBI Taxonomy" id="136273"/>
    <lineage>
        <taxon>Bacteria</taxon>
        <taxon>Bacillati</taxon>
        <taxon>Actinomycetota</taxon>
        <taxon>Actinomycetes</taxon>
        <taxon>Micrococcales</taxon>
        <taxon>Micrococcaceae</taxon>
        <taxon>Kocuria</taxon>
    </lineage>
</organism>
<dbReference type="RefSeq" id="WP_058873343.1">
    <property type="nucleotide sequence ID" value="NZ_LQBK01000005.1"/>
</dbReference>
<dbReference type="AlphaFoldDB" id="A0A0W8IMS2"/>
<dbReference type="Proteomes" id="UP000053512">
    <property type="component" value="Unassembled WGS sequence"/>
</dbReference>
<gene>
    <name evidence="2" type="ORF">AVL61_12960</name>
</gene>
<proteinExistence type="predicted"/>
<name>A0A0W8IMS2_KOCRO</name>
<feature type="region of interest" description="Disordered" evidence="1">
    <location>
        <begin position="157"/>
        <end position="176"/>
    </location>
</feature>
<evidence type="ECO:0008006" key="4">
    <source>
        <dbReference type="Google" id="ProtNLM"/>
    </source>
</evidence>
<comment type="caution">
    <text evidence="2">The sequence shown here is derived from an EMBL/GenBank/DDBJ whole genome shotgun (WGS) entry which is preliminary data.</text>
</comment>
<dbReference type="EMBL" id="LQBK01000005">
    <property type="protein sequence ID" value="KUG61310.1"/>
    <property type="molecule type" value="Genomic_DNA"/>
</dbReference>
<dbReference type="Gene3D" id="3.30.530.20">
    <property type="match status" value="1"/>
</dbReference>
<evidence type="ECO:0000313" key="3">
    <source>
        <dbReference type="Proteomes" id="UP000053512"/>
    </source>
</evidence>
<dbReference type="Pfam" id="PF10604">
    <property type="entry name" value="Polyketide_cyc2"/>
    <property type="match status" value="1"/>
</dbReference>
<evidence type="ECO:0000256" key="1">
    <source>
        <dbReference type="SAM" id="MobiDB-lite"/>
    </source>
</evidence>
<reference evidence="3" key="1">
    <citation type="submission" date="2015-12" db="EMBL/GenBank/DDBJ databases">
        <authorList>
            <person name="Nair G.R."/>
            <person name="Kaur G."/>
            <person name="Mayilraj S."/>
        </authorList>
    </citation>
    <scope>NUCLEOTIDE SEQUENCE [LARGE SCALE GENOMIC DNA]</scope>
    <source>
        <strain evidence="3">CD08_4</strain>
    </source>
</reference>